<dbReference type="AlphaFoldDB" id="A0A1V5ZLW1"/>
<comment type="caution">
    <text evidence="2">The sequence shown here is derived from an EMBL/GenBank/DDBJ whole genome shotgun (WGS) entry which is preliminary data.</text>
</comment>
<reference evidence="2" key="1">
    <citation type="submission" date="2017-02" db="EMBL/GenBank/DDBJ databases">
        <title>Delving into the versatile metabolic prowess of the omnipresent phylum Bacteroidetes.</title>
        <authorList>
            <person name="Nobu M.K."/>
            <person name="Mei R."/>
            <person name="Narihiro T."/>
            <person name="Kuroda K."/>
            <person name="Liu W.-T."/>
        </authorList>
    </citation>
    <scope>NUCLEOTIDE SEQUENCE</scope>
    <source>
        <strain evidence="2">ADurb.Bin160</strain>
    </source>
</reference>
<accession>A0A1V5ZLW1</accession>
<proteinExistence type="predicted"/>
<keyword evidence="1" id="KW-1133">Transmembrane helix</keyword>
<gene>
    <name evidence="2" type="ORF">BWY04_01007</name>
</gene>
<feature type="transmembrane region" description="Helical" evidence="1">
    <location>
        <begin position="6"/>
        <end position="37"/>
    </location>
</feature>
<evidence type="ECO:0000313" key="2">
    <source>
        <dbReference type="EMBL" id="OQB41121.1"/>
    </source>
</evidence>
<organism evidence="2">
    <name type="scientific">candidate division CPR1 bacterium ADurb.Bin160</name>
    <dbReference type="NCBI Taxonomy" id="1852826"/>
    <lineage>
        <taxon>Bacteria</taxon>
        <taxon>candidate division CPR1</taxon>
    </lineage>
</organism>
<evidence type="ECO:0000256" key="1">
    <source>
        <dbReference type="SAM" id="Phobius"/>
    </source>
</evidence>
<keyword evidence="1" id="KW-0812">Transmembrane</keyword>
<sequence length="46" mass="5345">MKKMYWIVLVFIATIVAYIKPMLSVFLLSALLLGLIIKKQNEDDLF</sequence>
<dbReference type="Proteomes" id="UP000485621">
    <property type="component" value="Unassembled WGS sequence"/>
</dbReference>
<name>A0A1V5ZLW1_9BACT</name>
<keyword evidence="1" id="KW-0472">Membrane</keyword>
<dbReference type="EMBL" id="MWDB01000023">
    <property type="protein sequence ID" value="OQB41121.1"/>
    <property type="molecule type" value="Genomic_DNA"/>
</dbReference>
<protein>
    <submittedName>
        <fullName evidence="2">Uncharacterized protein</fullName>
    </submittedName>
</protein>